<keyword evidence="6" id="KW-1185">Reference proteome</keyword>
<feature type="active site" description="Tele-AMP-histidine intermediate" evidence="1">
    <location>
        <position position="100"/>
    </location>
</feature>
<organism evidence="5 6">
    <name type="scientific">Tepidibacillus fermentans</name>
    <dbReference type="NCBI Taxonomy" id="1281767"/>
    <lineage>
        <taxon>Bacteria</taxon>
        <taxon>Bacillati</taxon>
        <taxon>Bacillota</taxon>
        <taxon>Bacilli</taxon>
        <taxon>Bacillales</taxon>
        <taxon>Bacillaceae</taxon>
        <taxon>Tepidibacillus</taxon>
    </lineage>
</organism>
<evidence type="ECO:0000313" key="5">
    <source>
        <dbReference type="EMBL" id="TCS83733.1"/>
    </source>
</evidence>
<evidence type="ECO:0000256" key="3">
    <source>
        <dbReference type="PROSITE-ProRule" id="PRU00464"/>
    </source>
</evidence>
<dbReference type="GO" id="GO:0003824">
    <property type="term" value="F:catalytic activity"/>
    <property type="evidence" value="ECO:0007669"/>
    <property type="project" value="InterPro"/>
</dbReference>
<dbReference type="InterPro" id="IPR011146">
    <property type="entry name" value="HIT-like"/>
</dbReference>
<dbReference type="InterPro" id="IPR036265">
    <property type="entry name" value="HIT-like_sf"/>
</dbReference>
<dbReference type="Proteomes" id="UP000295788">
    <property type="component" value="Unassembled WGS sequence"/>
</dbReference>
<dbReference type="InterPro" id="IPR001310">
    <property type="entry name" value="Histidine_triad_HIT"/>
</dbReference>
<dbReference type="PANTHER" id="PTHR23089">
    <property type="entry name" value="HISTIDINE TRIAD HIT PROTEIN"/>
    <property type="match status" value="1"/>
</dbReference>
<gene>
    <name evidence="5" type="ORF">EDD72_10356</name>
</gene>
<evidence type="ECO:0000259" key="4">
    <source>
        <dbReference type="PROSITE" id="PS51084"/>
    </source>
</evidence>
<dbReference type="SUPFAM" id="SSF54197">
    <property type="entry name" value="HIT-like"/>
    <property type="match status" value="1"/>
</dbReference>
<sequence>MSDCIFCKIVDGEIPANKVYEDEHFLAFHDIRPKAKIHVLVIPKKHIPTFMDIQEEDLTLIGKLHQVIQTVAKKLEIDETGFRVINNCKEHGGQEVYHLHYHVLGGEKLPI</sequence>
<dbReference type="RefSeq" id="WP_132767135.1">
    <property type="nucleotide sequence ID" value="NZ_SMAB01000003.1"/>
</dbReference>
<evidence type="ECO:0000256" key="2">
    <source>
        <dbReference type="PIRSR" id="PIRSR601310-3"/>
    </source>
</evidence>
<reference evidence="5 6" key="1">
    <citation type="submission" date="2019-03" db="EMBL/GenBank/DDBJ databases">
        <title>Genomic Encyclopedia of Type Strains, Phase IV (KMG-IV): sequencing the most valuable type-strain genomes for metagenomic binning, comparative biology and taxonomic classification.</title>
        <authorList>
            <person name="Goeker M."/>
        </authorList>
    </citation>
    <scope>NUCLEOTIDE SEQUENCE [LARGE SCALE GENOMIC DNA]</scope>
    <source>
        <strain evidence="5 6">DSM 23802</strain>
    </source>
</reference>
<name>A0A4R3KLK7_9BACI</name>
<accession>A0A4R3KLK7</accession>
<dbReference type="PRINTS" id="PR00332">
    <property type="entry name" value="HISTRIAD"/>
</dbReference>
<dbReference type="Gene3D" id="3.30.428.10">
    <property type="entry name" value="HIT-like"/>
    <property type="match status" value="1"/>
</dbReference>
<proteinExistence type="predicted"/>
<protein>
    <submittedName>
        <fullName evidence="5">Histidine triad (HIT) family protein</fullName>
    </submittedName>
</protein>
<dbReference type="CDD" id="cd01276">
    <property type="entry name" value="PKCI_related"/>
    <property type="match status" value="1"/>
</dbReference>
<evidence type="ECO:0000313" key="6">
    <source>
        <dbReference type="Proteomes" id="UP000295788"/>
    </source>
</evidence>
<feature type="domain" description="HIT" evidence="4">
    <location>
        <begin position="5"/>
        <end position="111"/>
    </location>
</feature>
<feature type="short sequence motif" description="Histidine triad motif" evidence="2 3">
    <location>
        <begin position="98"/>
        <end position="102"/>
    </location>
</feature>
<evidence type="ECO:0000256" key="1">
    <source>
        <dbReference type="PIRSR" id="PIRSR601310-1"/>
    </source>
</evidence>
<dbReference type="AlphaFoldDB" id="A0A4R3KLK7"/>
<comment type="caution">
    <text evidence="5">The sequence shown here is derived from an EMBL/GenBank/DDBJ whole genome shotgun (WGS) entry which is preliminary data.</text>
</comment>
<dbReference type="OrthoDB" id="9784774at2"/>
<dbReference type="EMBL" id="SMAB01000003">
    <property type="protein sequence ID" value="TCS83733.1"/>
    <property type="molecule type" value="Genomic_DNA"/>
</dbReference>
<dbReference type="Pfam" id="PF01230">
    <property type="entry name" value="HIT"/>
    <property type="match status" value="1"/>
</dbReference>
<dbReference type="PROSITE" id="PS51084">
    <property type="entry name" value="HIT_2"/>
    <property type="match status" value="1"/>
</dbReference>